<evidence type="ECO:0000313" key="3">
    <source>
        <dbReference type="Proteomes" id="UP001180020"/>
    </source>
</evidence>
<feature type="compositionally biased region" description="Basic residues" evidence="1">
    <location>
        <begin position="21"/>
        <end position="30"/>
    </location>
</feature>
<dbReference type="AlphaFoldDB" id="A0AAV9BZI6"/>
<accession>A0AAV9BZI6</accession>
<sequence length="148" mass="17153">MDNMEEQLLLFNELAPQAERKVRRRSKRKKKDEGQSGRRKFSVEQVKILEKYSKLEAEKEAIALDKGHLQAQVLKLEQQLSEAEKETRRLNEQSDGDGSLSSSSMATFHPLMGEDHHTVHQDEALLYVHENNFIPAMEWLSSYGFYGF</sequence>
<keyword evidence="3" id="KW-1185">Reference proteome</keyword>
<organism evidence="2 3">
    <name type="scientific">Acorus calamus</name>
    <name type="common">Sweet flag</name>
    <dbReference type="NCBI Taxonomy" id="4465"/>
    <lineage>
        <taxon>Eukaryota</taxon>
        <taxon>Viridiplantae</taxon>
        <taxon>Streptophyta</taxon>
        <taxon>Embryophyta</taxon>
        <taxon>Tracheophyta</taxon>
        <taxon>Spermatophyta</taxon>
        <taxon>Magnoliopsida</taxon>
        <taxon>Liliopsida</taxon>
        <taxon>Acoraceae</taxon>
        <taxon>Acorus</taxon>
    </lineage>
</organism>
<proteinExistence type="predicted"/>
<reference evidence="2" key="2">
    <citation type="submission" date="2023-06" db="EMBL/GenBank/DDBJ databases">
        <authorList>
            <person name="Ma L."/>
            <person name="Liu K.-W."/>
            <person name="Li Z."/>
            <person name="Hsiao Y.-Y."/>
            <person name="Qi Y."/>
            <person name="Fu T."/>
            <person name="Tang G."/>
            <person name="Zhang D."/>
            <person name="Sun W.-H."/>
            <person name="Liu D.-K."/>
            <person name="Li Y."/>
            <person name="Chen G.-Z."/>
            <person name="Liu X.-D."/>
            <person name="Liao X.-Y."/>
            <person name="Jiang Y.-T."/>
            <person name="Yu X."/>
            <person name="Hao Y."/>
            <person name="Huang J."/>
            <person name="Zhao X.-W."/>
            <person name="Ke S."/>
            <person name="Chen Y.-Y."/>
            <person name="Wu W.-L."/>
            <person name="Hsu J.-L."/>
            <person name="Lin Y.-F."/>
            <person name="Huang M.-D."/>
            <person name="Li C.-Y."/>
            <person name="Huang L."/>
            <person name="Wang Z.-W."/>
            <person name="Zhao X."/>
            <person name="Zhong W.-Y."/>
            <person name="Peng D.-H."/>
            <person name="Ahmad S."/>
            <person name="Lan S."/>
            <person name="Zhang J.-S."/>
            <person name="Tsai W.-C."/>
            <person name="Van De Peer Y."/>
            <person name="Liu Z.-J."/>
        </authorList>
    </citation>
    <scope>NUCLEOTIDE SEQUENCE</scope>
    <source>
        <strain evidence="2">CP</strain>
        <tissue evidence="2">Leaves</tissue>
    </source>
</reference>
<protein>
    <submittedName>
        <fullName evidence="2">Uncharacterized protein</fullName>
    </submittedName>
</protein>
<comment type="caution">
    <text evidence="2">The sequence shown here is derived from an EMBL/GenBank/DDBJ whole genome shotgun (WGS) entry which is preliminary data.</text>
</comment>
<feature type="region of interest" description="Disordered" evidence="1">
    <location>
        <begin position="80"/>
        <end position="107"/>
    </location>
</feature>
<gene>
    <name evidence="2" type="ORF">QJS10_CPB22g00843</name>
</gene>
<dbReference type="EMBL" id="JAUJYO010000022">
    <property type="protein sequence ID" value="KAK1281852.1"/>
    <property type="molecule type" value="Genomic_DNA"/>
</dbReference>
<feature type="compositionally biased region" description="Basic and acidic residues" evidence="1">
    <location>
        <begin position="82"/>
        <end position="92"/>
    </location>
</feature>
<reference evidence="2" key="1">
    <citation type="journal article" date="2023" name="Nat. Commun.">
        <title>Diploid and tetraploid genomes of Acorus and the evolution of monocots.</title>
        <authorList>
            <person name="Ma L."/>
            <person name="Liu K.W."/>
            <person name="Li Z."/>
            <person name="Hsiao Y.Y."/>
            <person name="Qi Y."/>
            <person name="Fu T."/>
            <person name="Tang G.D."/>
            <person name="Zhang D."/>
            <person name="Sun W.H."/>
            <person name="Liu D.K."/>
            <person name="Li Y."/>
            <person name="Chen G.Z."/>
            <person name="Liu X.D."/>
            <person name="Liao X.Y."/>
            <person name="Jiang Y.T."/>
            <person name="Yu X."/>
            <person name="Hao Y."/>
            <person name="Huang J."/>
            <person name="Zhao X.W."/>
            <person name="Ke S."/>
            <person name="Chen Y.Y."/>
            <person name="Wu W.L."/>
            <person name="Hsu J.L."/>
            <person name="Lin Y.F."/>
            <person name="Huang M.D."/>
            <person name="Li C.Y."/>
            <person name="Huang L."/>
            <person name="Wang Z.W."/>
            <person name="Zhao X."/>
            <person name="Zhong W.Y."/>
            <person name="Peng D.H."/>
            <person name="Ahmad S."/>
            <person name="Lan S."/>
            <person name="Zhang J.S."/>
            <person name="Tsai W.C."/>
            <person name="Van de Peer Y."/>
            <person name="Liu Z.J."/>
        </authorList>
    </citation>
    <scope>NUCLEOTIDE SEQUENCE</scope>
    <source>
        <strain evidence="2">CP</strain>
    </source>
</reference>
<evidence type="ECO:0000256" key="1">
    <source>
        <dbReference type="SAM" id="MobiDB-lite"/>
    </source>
</evidence>
<evidence type="ECO:0000313" key="2">
    <source>
        <dbReference type="EMBL" id="KAK1281852.1"/>
    </source>
</evidence>
<feature type="region of interest" description="Disordered" evidence="1">
    <location>
        <begin position="18"/>
        <end position="40"/>
    </location>
</feature>
<name>A0AAV9BZI6_ACOCL</name>
<dbReference type="Proteomes" id="UP001180020">
    <property type="component" value="Unassembled WGS sequence"/>
</dbReference>